<dbReference type="EMBL" id="CDSF01000081">
    <property type="protein sequence ID" value="CEO97953.1"/>
    <property type="molecule type" value="Genomic_DNA"/>
</dbReference>
<evidence type="ECO:0000313" key="2">
    <source>
        <dbReference type="Proteomes" id="UP000039324"/>
    </source>
</evidence>
<sequence>MALIGSPRAAGADGSSCRSVQIAMAGSGRTKAGMGGGSTGRCRCERAVDARNALRRMWGMGSTLRFRRTTIRLGLSDVPDPSSCIRQMGQTALSDEYQRKASHSSGLFPNVDMVHRAVSPLSMASALWT</sequence>
<organism evidence="1 2">
    <name type="scientific">Plasmodiophora brassicae</name>
    <name type="common">Clubroot disease agent</name>
    <dbReference type="NCBI Taxonomy" id="37360"/>
    <lineage>
        <taxon>Eukaryota</taxon>
        <taxon>Sar</taxon>
        <taxon>Rhizaria</taxon>
        <taxon>Endomyxa</taxon>
        <taxon>Phytomyxea</taxon>
        <taxon>Plasmodiophorida</taxon>
        <taxon>Plasmodiophoridae</taxon>
        <taxon>Plasmodiophora</taxon>
    </lineage>
</organism>
<accession>A0A0G4IRE1</accession>
<keyword evidence="2" id="KW-1185">Reference proteome</keyword>
<evidence type="ECO:0000313" key="1">
    <source>
        <dbReference type="EMBL" id="CEO97953.1"/>
    </source>
</evidence>
<proteinExistence type="predicted"/>
<protein>
    <submittedName>
        <fullName evidence="1">Uncharacterized protein</fullName>
    </submittedName>
</protein>
<name>A0A0G4IRE1_PLABS</name>
<dbReference type="AlphaFoldDB" id="A0A0G4IRE1"/>
<reference evidence="1 2" key="1">
    <citation type="submission" date="2015-02" db="EMBL/GenBank/DDBJ databases">
        <authorList>
            <person name="Chooi Y.-H."/>
        </authorList>
    </citation>
    <scope>NUCLEOTIDE SEQUENCE [LARGE SCALE GENOMIC DNA]</scope>
    <source>
        <strain evidence="1">E3</strain>
    </source>
</reference>
<dbReference type="Proteomes" id="UP000039324">
    <property type="component" value="Unassembled WGS sequence"/>
</dbReference>
<gene>
    <name evidence="1" type="ORF">PBRA_006067</name>
</gene>